<reference evidence="3 4" key="1">
    <citation type="submission" date="2017-08" db="EMBL/GenBank/DDBJ databases">
        <title>Mesorhizobium wenxinae sp. nov., a novel rhizobial species isolated from root nodules of chickpea (Cicer arietinum L.).</title>
        <authorList>
            <person name="Zhang J."/>
        </authorList>
    </citation>
    <scope>NUCLEOTIDE SEQUENCE [LARGE SCALE GENOMIC DNA]</scope>
    <source>
        <strain evidence="3 4">SDW018</strain>
    </source>
</reference>
<sequence>MFVISSGNLDRRPRCGGCRSGRLPARRGNGDDVQTASVGDSDTPSAQQGLRAPAIGLGLMDVTPDVRQAMNLTPDQRGALVESVNPDRTASASGIQPGDIIVAVNQAPVRNARQADQAIAQAGKSGKKSVLLLVERGDAQMFVAVPFANG</sequence>
<proteinExistence type="predicted"/>
<evidence type="ECO:0000313" key="4">
    <source>
        <dbReference type="Proteomes" id="UP000216442"/>
    </source>
</evidence>
<accession>A0A271LJJ7</accession>
<dbReference type="InterPro" id="IPR036034">
    <property type="entry name" value="PDZ_sf"/>
</dbReference>
<dbReference type="OrthoDB" id="9758917at2"/>
<dbReference type="SMART" id="SM00228">
    <property type="entry name" value="PDZ"/>
    <property type="match status" value="1"/>
</dbReference>
<organism evidence="3 4">
    <name type="scientific">Mesorhizobium temperatum</name>
    <dbReference type="NCBI Taxonomy" id="241416"/>
    <lineage>
        <taxon>Bacteria</taxon>
        <taxon>Pseudomonadati</taxon>
        <taxon>Pseudomonadota</taxon>
        <taxon>Alphaproteobacteria</taxon>
        <taxon>Hyphomicrobiales</taxon>
        <taxon>Phyllobacteriaceae</taxon>
        <taxon>Mesorhizobium</taxon>
    </lineage>
</organism>
<dbReference type="AlphaFoldDB" id="A0A271LJJ7"/>
<evidence type="ECO:0000259" key="2">
    <source>
        <dbReference type="PROSITE" id="PS50106"/>
    </source>
</evidence>
<protein>
    <recommendedName>
        <fullName evidence="2">PDZ domain-containing protein</fullName>
    </recommendedName>
</protein>
<feature type="domain" description="PDZ" evidence="2">
    <location>
        <begin position="48"/>
        <end position="137"/>
    </location>
</feature>
<dbReference type="Pfam" id="PF00595">
    <property type="entry name" value="PDZ"/>
    <property type="match status" value="1"/>
</dbReference>
<feature type="compositionally biased region" description="Polar residues" evidence="1">
    <location>
        <begin position="32"/>
        <end position="48"/>
    </location>
</feature>
<evidence type="ECO:0000313" key="3">
    <source>
        <dbReference type="EMBL" id="PAQ08007.1"/>
    </source>
</evidence>
<dbReference type="SUPFAM" id="SSF50156">
    <property type="entry name" value="PDZ domain-like"/>
    <property type="match status" value="1"/>
</dbReference>
<name>A0A271LJJ7_9HYPH</name>
<feature type="region of interest" description="Disordered" evidence="1">
    <location>
        <begin position="13"/>
        <end position="48"/>
    </location>
</feature>
<gene>
    <name evidence="3" type="ORF">CIT26_18730</name>
</gene>
<dbReference type="Gene3D" id="2.30.42.10">
    <property type="match status" value="1"/>
</dbReference>
<comment type="caution">
    <text evidence="3">The sequence shown here is derived from an EMBL/GenBank/DDBJ whole genome shotgun (WGS) entry which is preliminary data.</text>
</comment>
<evidence type="ECO:0000256" key="1">
    <source>
        <dbReference type="SAM" id="MobiDB-lite"/>
    </source>
</evidence>
<dbReference type="PROSITE" id="PS50106">
    <property type="entry name" value="PDZ"/>
    <property type="match status" value="1"/>
</dbReference>
<dbReference type="InterPro" id="IPR001478">
    <property type="entry name" value="PDZ"/>
</dbReference>
<keyword evidence="4" id="KW-1185">Reference proteome</keyword>
<dbReference type="EMBL" id="NPKJ01000053">
    <property type="protein sequence ID" value="PAQ08007.1"/>
    <property type="molecule type" value="Genomic_DNA"/>
</dbReference>
<dbReference type="Proteomes" id="UP000216442">
    <property type="component" value="Unassembled WGS sequence"/>
</dbReference>